<keyword evidence="2" id="KW-0808">Transferase</keyword>
<dbReference type="GO" id="GO:0016740">
    <property type="term" value="F:transferase activity"/>
    <property type="evidence" value="ECO:0007669"/>
    <property type="project" value="UniProtKB-KW"/>
</dbReference>
<feature type="signal peptide" evidence="1">
    <location>
        <begin position="1"/>
        <end position="22"/>
    </location>
</feature>
<evidence type="ECO:0000313" key="2">
    <source>
        <dbReference type="EMBL" id="RKT50890.1"/>
    </source>
</evidence>
<comment type="caution">
    <text evidence="2">The sequence shown here is derived from an EMBL/GenBank/DDBJ whole genome shotgun (WGS) entry which is preliminary data.</text>
</comment>
<proteinExistence type="predicted"/>
<keyword evidence="3" id="KW-1185">Reference proteome</keyword>
<evidence type="ECO:0000313" key="3">
    <source>
        <dbReference type="Proteomes" id="UP000269493"/>
    </source>
</evidence>
<evidence type="ECO:0000256" key="1">
    <source>
        <dbReference type="SAM" id="SignalP"/>
    </source>
</evidence>
<dbReference type="Pfam" id="PF14307">
    <property type="entry name" value="Glyco_tran_WbsX"/>
    <property type="match status" value="1"/>
</dbReference>
<dbReference type="RefSeq" id="WP_009317721.1">
    <property type="nucleotide sequence ID" value="NZ_KI440802.1"/>
</dbReference>
<dbReference type="GeneID" id="92929655"/>
<feature type="chain" id="PRO_5019711597" evidence="1">
    <location>
        <begin position="23"/>
        <end position="440"/>
    </location>
</feature>
<dbReference type="Gene3D" id="3.20.20.80">
    <property type="entry name" value="Glycosidases"/>
    <property type="match status" value="1"/>
</dbReference>
<dbReference type="AlphaFoldDB" id="A0A495VPP2"/>
<gene>
    <name evidence="2" type="ORF">BC742_1846</name>
</gene>
<protein>
    <submittedName>
        <fullName evidence="2">Glycosyl transferase family WbsX</fullName>
    </submittedName>
</protein>
<dbReference type="OrthoDB" id="9816424at2"/>
<name>A0A495VPP2_9BACT</name>
<reference evidence="2 3" key="1">
    <citation type="submission" date="2018-10" db="EMBL/GenBank/DDBJ databases">
        <title>Genomic Encyclopedia of Archaeal and Bacterial Type Strains, Phase II (KMG-II): from individual species to whole genera.</title>
        <authorList>
            <person name="Goeker M."/>
        </authorList>
    </citation>
    <scope>NUCLEOTIDE SEQUENCE [LARGE SCALE GENOMIC DNA]</scope>
    <source>
        <strain evidence="2 3">NSB1</strain>
    </source>
</reference>
<dbReference type="InterPro" id="IPR032719">
    <property type="entry name" value="WbsX"/>
</dbReference>
<sequence length="440" mass="49709">MKRNSKIGLYLCAGLLMFSSCAKDDGPSIDDYFLNYEIPDVEPPAGLQLGAYYMNLGGGGMNAEKYARLKQPLDYANSILGANVIPMLSSVNYPEEGSKATDAPYPMNPNNEEFIAIAQQQVDWALQAGLDFFILPNCNTSMGKYPNVLGDTAFVNVVTGRRDVTGKAANDPACGALVDLKGLKYVISVNMNNFNNQPTALKAEEGGRVEEVQDVVSTRPLKYQTRLQRFNDIFKRIADYFSDPNYFKVDGKPMVVIIAADKTHSLDSKKLYADMRAYVKEERGYDMFLVARQGAFTPPGRYQYYFVGNVDALCCETMYKQTNYNRSQMYPQLIDQNWAYFQSFLSSNFGHEFIPTVSPAFNWYVENLQNYAQYPLVVRNKDTFKTLCNVAKRNLGRHPIVFVDSFNDWNTNTAIEPTDPAYGDGYGTEYLDFVRAQFKR</sequence>
<keyword evidence="1" id="KW-0732">Signal</keyword>
<organism evidence="2 3">
    <name type="scientific">Coprobacter fastidiosus NSB1 = JCM 33896</name>
    <dbReference type="NCBI Taxonomy" id="1349822"/>
    <lineage>
        <taxon>Bacteria</taxon>
        <taxon>Pseudomonadati</taxon>
        <taxon>Bacteroidota</taxon>
        <taxon>Bacteroidia</taxon>
        <taxon>Bacteroidales</taxon>
        <taxon>Barnesiellaceae</taxon>
        <taxon>Coprobacter</taxon>
    </lineage>
</organism>
<dbReference type="EMBL" id="RBXN01000006">
    <property type="protein sequence ID" value="RKT50890.1"/>
    <property type="molecule type" value="Genomic_DNA"/>
</dbReference>
<accession>A0A495VPP2</accession>
<dbReference type="Proteomes" id="UP000269493">
    <property type="component" value="Unassembled WGS sequence"/>
</dbReference>
<dbReference type="PROSITE" id="PS51257">
    <property type="entry name" value="PROKAR_LIPOPROTEIN"/>
    <property type="match status" value="1"/>
</dbReference>